<name>A0A7K9IH30_9CORV</name>
<protein>
    <submittedName>
        <fullName evidence="2">RBP1 protein</fullName>
    </submittedName>
</protein>
<comment type="caution">
    <text evidence="2">The sequence shown here is derived from an EMBL/GenBank/DDBJ whole genome shotgun (WGS) entry which is preliminary data.</text>
</comment>
<organism evidence="2 3">
    <name type="scientific">Myiagra hebetior</name>
    <dbReference type="NCBI Taxonomy" id="381031"/>
    <lineage>
        <taxon>Eukaryota</taxon>
        <taxon>Metazoa</taxon>
        <taxon>Chordata</taxon>
        <taxon>Craniata</taxon>
        <taxon>Vertebrata</taxon>
        <taxon>Euteleostomi</taxon>
        <taxon>Archelosauria</taxon>
        <taxon>Archosauria</taxon>
        <taxon>Dinosauria</taxon>
        <taxon>Saurischia</taxon>
        <taxon>Theropoda</taxon>
        <taxon>Coelurosauria</taxon>
        <taxon>Aves</taxon>
        <taxon>Neognathae</taxon>
        <taxon>Neoaves</taxon>
        <taxon>Telluraves</taxon>
        <taxon>Australaves</taxon>
        <taxon>Passeriformes</taxon>
        <taxon>Corvoidea</taxon>
        <taxon>Monarchidae</taxon>
        <taxon>Myiagra</taxon>
    </lineage>
</organism>
<proteinExistence type="predicted"/>
<reference evidence="2 3" key="1">
    <citation type="submission" date="2019-09" db="EMBL/GenBank/DDBJ databases">
        <title>Bird 10,000 Genomes (B10K) Project - Family phase.</title>
        <authorList>
            <person name="Zhang G."/>
        </authorList>
    </citation>
    <scope>NUCLEOTIDE SEQUENCE [LARGE SCALE GENOMIC DNA]</scope>
    <source>
        <strain evidence="2">B10K-DU-001-33</strain>
        <tissue evidence="2">Muscle</tissue>
    </source>
</reference>
<evidence type="ECO:0000313" key="3">
    <source>
        <dbReference type="Proteomes" id="UP000534930"/>
    </source>
</evidence>
<sequence>CFQLLSSSPSEHRQVEHNGSIARTPRSEQISPTVFPGLNSTTELSPPHDSLCEPPGIVSDDEKE</sequence>
<dbReference type="Proteomes" id="UP000534930">
    <property type="component" value="Unassembled WGS sequence"/>
</dbReference>
<gene>
    <name evidence="2" type="primary">Ralbp1_0</name>
    <name evidence="2" type="ORF">MYIHEB_R14587</name>
</gene>
<dbReference type="AlphaFoldDB" id="A0A7K9IH30"/>
<feature type="non-terminal residue" evidence="2">
    <location>
        <position position="64"/>
    </location>
</feature>
<dbReference type="EMBL" id="VWZQ01002022">
    <property type="protein sequence ID" value="NXH25467.1"/>
    <property type="molecule type" value="Genomic_DNA"/>
</dbReference>
<feature type="compositionally biased region" description="Polar residues" evidence="1">
    <location>
        <begin position="27"/>
        <end position="44"/>
    </location>
</feature>
<accession>A0A7K9IH30</accession>
<keyword evidence="3" id="KW-1185">Reference proteome</keyword>
<feature type="region of interest" description="Disordered" evidence="1">
    <location>
        <begin position="1"/>
        <end position="64"/>
    </location>
</feature>
<evidence type="ECO:0000313" key="2">
    <source>
        <dbReference type="EMBL" id="NXH25467.1"/>
    </source>
</evidence>
<evidence type="ECO:0000256" key="1">
    <source>
        <dbReference type="SAM" id="MobiDB-lite"/>
    </source>
</evidence>
<feature type="non-terminal residue" evidence="2">
    <location>
        <position position="1"/>
    </location>
</feature>